<keyword evidence="1" id="KW-0812">Transmembrane</keyword>
<keyword evidence="1" id="KW-0472">Membrane</keyword>
<gene>
    <name evidence="2" type="ORF">SAMN02910377_01841</name>
</gene>
<feature type="transmembrane region" description="Helical" evidence="1">
    <location>
        <begin position="80"/>
        <end position="99"/>
    </location>
</feature>
<feature type="transmembrane region" description="Helical" evidence="1">
    <location>
        <begin position="7"/>
        <end position="29"/>
    </location>
</feature>
<dbReference type="Proteomes" id="UP000182321">
    <property type="component" value="Unassembled WGS sequence"/>
</dbReference>
<dbReference type="RefSeq" id="WP_074791254.1">
    <property type="nucleotide sequence ID" value="NZ_FNZX01000011.1"/>
</dbReference>
<feature type="transmembrane region" description="Helical" evidence="1">
    <location>
        <begin position="49"/>
        <end position="68"/>
    </location>
</feature>
<keyword evidence="1" id="KW-1133">Transmembrane helix</keyword>
<evidence type="ECO:0000313" key="2">
    <source>
        <dbReference type="EMBL" id="SEK79731.1"/>
    </source>
</evidence>
<protein>
    <submittedName>
        <fullName evidence="2">Uncharacterized protein</fullName>
    </submittedName>
</protein>
<organism evidence="2 3">
    <name type="scientific">Pseudobutyrivibrio ruminis</name>
    <dbReference type="NCBI Taxonomy" id="46206"/>
    <lineage>
        <taxon>Bacteria</taxon>
        <taxon>Bacillati</taxon>
        <taxon>Bacillota</taxon>
        <taxon>Clostridia</taxon>
        <taxon>Lachnospirales</taxon>
        <taxon>Lachnospiraceae</taxon>
        <taxon>Pseudobutyrivibrio</taxon>
    </lineage>
</organism>
<name>A0A1H7JYG7_9FIRM</name>
<keyword evidence="3" id="KW-1185">Reference proteome</keyword>
<reference evidence="3" key="1">
    <citation type="submission" date="2016-10" db="EMBL/GenBank/DDBJ databases">
        <authorList>
            <person name="Varghese N."/>
        </authorList>
    </citation>
    <scope>NUCLEOTIDE SEQUENCE [LARGE SCALE GENOMIC DNA]</scope>
    <source>
        <strain evidence="3">ACV-9</strain>
    </source>
</reference>
<dbReference type="EMBL" id="FNZX01000011">
    <property type="protein sequence ID" value="SEK79731.1"/>
    <property type="molecule type" value="Genomic_DNA"/>
</dbReference>
<evidence type="ECO:0000313" key="3">
    <source>
        <dbReference type="Proteomes" id="UP000182321"/>
    </source>
</evidence>
<proteinExistence type="predicted"/>
<accession>A0A1H7JYG7</accession>
<sequence length="102" mass="11410">MKNALSWLLILLNAIGCLCLTYSSYLFLFGGTIVDAPNAMLPMERWERGGWLLTIGMIPLIIANILGYGYIQFGNKKNRLLIFIPSVICIILVACFWGRGII</sequence>
<evidence type="ECO:0000256" key="1">
    <source>
        <dbReference type="SAM" id="Phobius"/>
    </source>
</evidence>
<dbReference type="AlphaFoldDB" id="A0A1H7JYG7"/>